<keyword evidence="3" id="KW-1185">Reference proteome</keyword>
<comment type="caution">
    <text evidence="2">The sequence shown here is derived from an EMBL/GenBank/DDBJ whole genome shotgun (WGS) entry which is preliminary data.</text>
</comment>
<protein>
    <submittedName>
        <fullName evidence="2">Uncharacterized protein</fullName>
    </submittedName>
</protein>
<reference evidence="2" key="1">
    <citation type="submission" date="2023-03" db="EMBL/GenBank/DDBJ databases">
        <title>Massive genome expansion in bonnet fungi (Mycena s.s.) driven by repeated elements and novel gene families across ecological guilds.</title>
        <authorList>
            <consortium name="Lawrence Berkeley National Laboratory"/>
            <person name="Harder C.B."/>
            <person name="Miyauchi S."/>
            <person name="Viragh M."/>
            <person name="Kuo A."/>
            <person name="Thoen E."/>
            <person name="Andreopoulos B."/>
            <person name="Lu D."/>
            <person name="Skrede I."/>
            <person name="Drula E."/>
            <person name="Henrissat B."/>
            <person name="Morin E."/>
            <person name="Kohler A."/>
            <person name="Barry K."/>
            <person name="LaButti K."/>
            <person name="Morin E."/>
            <person name="Salamov A."/>
            <person name="Lipzen A."/>
            <person name="Mereny Z."/>
            <person name="Hegedus B."/>
            <person name="Baldrian P."/>
            <person name="Stursova M."/>
            <person name="Weitz H."/>
            <person name="Taylor A."/>
            <person name="Grigoriev I.V."/>
            <person name="Nagy L.G."/>
            <person name="Martin F."/>
            <person name="Kauserud H."/>
        </authorList>
    </citation>
    <scope>NUCLEOTIDE SEQUENCE</scope>
    <source>
        <strain evidence="2">CBHHK002</strain>
    </source>
</reference>
<name>A0AAD6ZMB0_9AGAR</name>
<feature type="region of interest" description="Disordered" evidence="1">
    <location>
        <begin position="1"/>
        <end position="46"/>
    </location>
</feature>
<dbReference type="Proteomes" id="UP001218218">
    <property type="component" value="Unassembled WGS sequence"/>
</dbReference>
<evidence type="ECO:0000313" key="2">
    <source>
        <dbReference type="EMBL" id="KAJ7328322.1"/>
    </source>
</evidence>
<feature type="compositionally biased region" description="Basic and acidic residues" evidence="1">
    <location>
        <begin position="1"/>
        <end position="18"/>
    </location>
</feature>
<evidence type="ECO:0000313" key="3">
    <source>
        <dbReference type="Proteomes" id="UP001218218"/>
    </source>
</evidence>
<dbReference type="EMBL" id="JARIHO010000039">
    <property type="protein sequence ID" value="KAJ7328322.1"/>
    <property type="molecule type" value="Genomic_DNA"/>
</dbReference>
<sequence length="138" mass="14997">MRTMRGIENEFLKGELPQKRTSRAVSHATRPSAPSRRWPGPAPPSLTHEAAAAQELYGLTRGPTCVPIYGLLGVMRIIYPERGAQHFAVARWLIQTAKVPVNAPDLSGTLSTDGTATARICQAMSSSLFDREKLNRGG</sequence>
<evidence type="ECO:0000256" key="1">
    <source>
        <dbReference type="SAM" id="MobiDB-lite"/>
    </source>
</evidence>
<gene>
    <name evidence="2" type="ORF">DFH08DRAFT_1023724</name>
</gene>
<accession>A0AAD6ZMB0</accession>
<proteinExistence type="predicted"/>
<dbReference type="AlphaFoldDB" id="A0AAD6ZMB0"/>
<organism evidence="2 3">
    <name type="scientific">Mycena albidolilacea</name>
    <dbReference type="NCBI Taxonomy" id="1033008"/>
    <lineage>
        <taxon>Eukaryota</taxon>
        <taxon>Fungi</taxon>
        <taxon>Dikarya</taxon>
        <taxon>Basidiomycota</taxon>
        <taxon>Agaricomycotina</taxon>
        <taxon>Agaricomycetes</taxon>
        <taxon>Agaricomycetidae</taxon>
        <taxon>Agaricales</taxon>
        <taxon>Marasmiineae</taxon>
        <taxon>Mycenaceae</taxon>
        <taxon>Mycena</taxon>
    </lineage>
</organism>